<dbReference type="RefSeq" id="XP_014674594.1">
    <property type="nucleotide sequence ID" value="XM_014819108.1"/>
</dbReference>
<evidence type="ECO:0000256" key="8">
    <source>
        <dbReference type="ARBA" id="ARBA00022884"/>
    </source>
</evidence>
<dbReference type="InterPro" id="IPR029063">
    <property type="entry name" value="SAM-dependent_MTases_sf"/>
</dbReference>
<evidence type="ECO:0000256" key="6">
    <source>
        <dbReference type="ARBA" id="ARBA00022691"/>
    </source>
</evidence>
<feature type="compositionally biased region" description="Basic and acidic residues" evidence="11">
    <location>
        <begin position="708"/>
        <end position="726"/>
    </location>
</feature>
<accession>A0ABM1EQX3</accession>
<evidence type="ECO:0000256" key="7">
    <source>
        <dbReference type="ARBA" id="ARBA00022694"/>
    </source>
</evidence>
<keyword evidence="6 10" id="KW-0949">S-adenosyl-L-methionine</keyword>
<evidence type="ECO:0000256" key="3">
    <source>
        <dbReference type="ARBA" id="ARBA00022555"/>
    </source>
</evidence>
<feature type="binding site" evidence="10">
    <location>
        <begin position="181"/>
        <end position="187"/>
    </location>
    <ligand>
        <name>S-adenosyl-L-methionine</name>
        <dbReference type="ChEBI" id="CHEBI:59789"/>
    </ligand>
</feature>
<evidence type="ECO:0000313" key="14">
    <source>
        <dbReference type="RefSeq" id="XP_014674594.1"/>
    </source>
</evidence>
<feature type="domain" description="SAM-dependent MTase RsmB/NOP-type" evidence="12">
    <location>
        <begin position="61"/>
        <end position="424"/>
    </location>
</feature>
<dbReference type="PRINTS" id="PR02011">
    <property type="entry name" value="RCMTNCL1"/>
</dbReference>
<keyword evidence="7" id="KW-0819">tRNA processing</keyword>
<evidence type="ECO:0000313" key="13">
    <source>
        <dbReference type="Proteomes" id="UP000695022"/>
    </source>
</evidence>
<keyword evidence="4 10" id="KW-0489">Methyltransferase</keyword>
<dbReference type="Pfam" id="PF25376">
    <property type="entry name" value="Pre-PUA_NSUN2"/>
    <property type="match status" value="1"/>
</dbReference>
<protein>
    <recommendedName>
        <fullName evidence="2">tRNA (cytosine(34)-C(5))-methyltransferase</fullName>
        <ecNumber evidence="2">2.1.1.203</ecNumber>
    </recommendedName>
</protein>
<evidence type="ECO:0000256" key="5">
    <source>
        <dbReference type="ARBA" id="ARBA00022679"/>
    </source>
</evidence>
<sequence>MGRRKDKRKFHKKEQEQSKDGQGWKNDIRGAGYLATPKENQIFEKYYKEQGIIPEEEWDQFIDTLRRPLPSSFRITGFKSQAKAVLAIIKSEFFSELMNRKPDADEESLPKPTCISWYPDELAWQLNINRTIIRKSVPLQKLHHFLITETESGNISRQETVSMIPPLLMDVKPHHSVLDMCAAPGSKTAQLIEMLHTGDTTNPEGFVIANDSDNKRCYLLVHQTKRLESPCFMITNQDASHMPNLLVTKPDGQKTNLLYDRILCDVPCSGDGTLRKNVDMWRKWVPQNSNNLHGLQLRILRRGLELLEEGGRLVYSTCSMNPVENEAVIASMLNNCEGSVELVDISQQLPALKRQPGLTSWKVMSKAQVWYSSMDEVPELFHTQIRGSIFPPANVQQLHLENCLRILPHHQDTGGFFVAVLQKNSRLPWMTAKPPKVSAPVEEDGSNAGEGDGEKKIETRAYSPPKKKFRYEGYKEDPYIFLDPDDPILPPIKEFYGLGDTFPVKCLMTRCLEGQKRHLYLSSPAVKDIIVHNEQKIKIINTGVKILARSNKKGVDCDFRLCQEGSRSMLPYITTRVLEVAEQEDIVTLLTQENPFLYRMSPPLHEKLKNISTGSICFLFNRPASENASKFSIEIVGWRGKVSVRSFVPKDLRMHILRLCGVDVSTIDKAFQLKLEKIENKRKTDGKYQDDDEEGGVNEAGSPGDVESTDKDTVTDLEVDRQDDSTKILSGVIENADSEGKKSNDGETNAPMEENSTSSIGANGDGMHNGVKSSKTEASSETVIATAEEHS</sequence>
<feature type="compositionally biased region" description="Polar residues" evidence="11">
    <location>
        <begin position="771"/>
        <end position="783"/>
    </location>
</feature>
<dbReference type="GeneID" id="106814764"/>
<organism evidence="13 14">
    <name type="scientific">Priapulus caudatus</name>
    <name type="common">Priapulid worm</name>
    <dbReference type="NCBI Taxonomy" id="37621"/>
    <lineage>
        <taxon>Eukaryota</taxon>
        <taxon>Metazoa</taxon>
        <taxon>Ecdysozoa</taxon>
        <taxon>Scalidophora</taxon>
        <taxon>Priapulida</taxon>
        <taxon>Priapulimorpha</taxon>
        <taxon>Priapulimorphida</taxon>
        <taxon>Priapulidae</taxon>
        <taxon>Priapulus</taxon>
    </lineage>
</organism>
<dbReference type="InterPro" id="IPR057285">
    <property type="entry name" value="Pre-PUA_NSUN2"/>
</dbReference>
<dbReference type="PROSITE" id="PS51686">
    <property type="entry name" value="SAM_MT_RSMB_NOP"/>
    <property type="match status" value="1"/>
</dbReference>
<evidence type="ECO:0000259" key="12">
    <source>
        <dbReference type="PROSITE" id="PS51686"/>
    </source>
</evidence>
<feature type="region of interest" description="Disordered" evidence="11">
    <location>
        <begin position="683"/>
        <end position="791"/>
    </location>
</feature>
<dbReference type="InterPro" id="IPR023270">
    <property type="entry name" value="RCMT_NCL1"/>
</dbReference>
<dbReference type="SUPFAM" id="SSF53335">
    <property type="entry name" value="S-adenosyl-L-methionine-dependent methyltransferases"/>
    <property type="match status" value="1"/>
</dbReference>
<keyword evidence="5 10" id="KW-0808">Transferase</keyword>
<evidence type="ECO:0000256" key="9">
    <source>
        <dbReference type="ARBA" id="ARBA00023242"/>
    </source>
</evidence>
<dbReference type="Pfam" id="PF25378">
    <property type="entry name" value="PUA_NSUN2"/>
    <property type="match status" value="1"/>
</dbReference>
<feature type="active site" description="Nucleophile" evidence="10">
    <location>
        <position position="318"/>
    </location>
</feature>
<dbReference type="InterPro" id="IPR057286">
    <property type="entry name" value="PUA_NSUN2"/>
</dbReference>
<keyword evidence="3" id="KW-0820">tRNA-binding</keyword>
<dbReference type="Gene3D" id="3.40.50.150">
    <property type="entry name" value="Vaccinia Virus protein VP39"/>
    <property type="match status" value="1"/>
</dbReference>
<feature type="binding site" evidence="10">
    <location>
        <position position="265"/>
    </location>
    <ligand>
        <name>S-adenosyl-L-methionine</name>
        <dbReference type="ChEBI" id="CHEBI:59789"/>
    </ligand>
</feature>
<feature type="compositionally biased region" description="Basic residues" evidence="11">
    <location>
        <begin position="1"/>
        <end position="12"/>
    </location>
</feature>
<feature type="region of interest" description="Disordered" evidence="11">
    <location>
        <begin position="432"/>
        <end position="458"/>
    </location>
</feature>
<dbReference type="EC" id="2.1.1.203" evidence="2"/>
<evidence type="ECO:0000256" key="10">
    <source>
        <dbReference type="PROSITE-ProRule" id="PRU01023"/>
    </source>
</evidence>
<feature type="binding site" evidence="10">
    <location>
        <position position="238"/>
    </location>
    <ligand>
        <name>S-adenosyl-L-methionine</name>
        <dbReference type="ChEBI" id="CHEBI:59789"/>
    </ligand>
</feature>
<gene>
    <name evidence="14" type="primary">LOC106814764</name>
</gene>
<reference evidence="14" key="1">
    <citation type="submission" date="2025-08" db="UniProtKB">
        <authorList>
            <consortium name="RefSeq"/>
        </authorList>
    </citation>
    <scope>IDENTIFICATION</scope>
</reference>
<feature type="region of interest" description="Disordered" evidence="11">
    <location>
        <begin position="1"/>
        <end position="28"/>
    </location>
</feature>
<comment type="subcellular location">
    <subcellularLocation>
        <location evidence="1">Nucleus</location>
    </subcellularLocation>
</comment>
<evidence type="ECO:0000256" key="2">
    <source>
        <dbReference type="ARBA" id="ARBA00012629"/>
    </source>
</evidence>
<keyword evidence="13" id="KW-1185">Reference proteome</keyword>
<dbReference type="InterPro" id="IPR023267">
    <property type="entry name" value="RCMT"/>
</dbReference>
<dbReference type="PANTHER" id="PTHR22808">
    <property type="entry name" value="NCL1 YEAST -RELATED NOL1/NOP2/FMU SUN DOMAIN-CONTAINING"/>
    <property type="match status" value="1"/>
</dbReference>
<dbReference type="InterPro" id="IPR049560">
    <property type="entry name" value="MeTrfase_RsmB-F_NOP2_cat"/>
</dbReference>
<dbReference type="InterPro" id="IPR001678">
    <property type="entry name" value="MeTrfase_RsmB-F_NOP2_dom"/>
</dbReference>
<keyword evidence="9" id="KW-0539">Nucleus</keyword>
<dbReference type="PRINTS" id="PR02008">
    <property type="entry name" value="RCMTFAMILY"/>
</dbReference>
<dbReference type="Pfam" id="PF01189">
    <property type="entry name" value="Methyltr_RsmB-F"/>
    <property type="match status" value="1"/>
</dbReference>
<name>A0ABM1EQX3_PRICU</name>
<evidence type="ECO:0000256" key="1">
    <source>
        <dbReference type="ARBA" id="ARBA00004123"/>
    </source>
</evidence>
<dbReference type="Proteomes" id="UP000695022">
    <property type="component" value="Unplaced"/>
</dbReference>
<feature type="binding site" evidence="10">
    <location>
        <position position="211"/>
    </location>
    <ligand>
        <name>S-adenosyl-L-methionine</name>
        <dbReference type="ChEBI" id="CHEBI:59789"/>
    </ligand>
</feature>
<comment type="similarity">
    <text evidence="10">Belongs to the class I-like SAM-binding methyltransferase superfamily. RsmB/NOP family.</text>
</comment>
<evidence type="ECO:0000256" key="11">
    <source>
        <dbReference type="SAM" id="MobiDB-lite"/>
    </source>
</evidence>
<evidence type="ECO:0000256" key="4">
    <source>
        <dbReference type="ARBA" id="ARBA00022603"/>
    </source>
</evidence>
<dbReference type="PANTHER" id="PTHR22808:SF1">
    <property type="entry name" value="RNA CYTOSINE-C(5)-METHYLTRANSFERASE NSUN2-RELATED"/>
    <property type="match status" value="1"/>
</dbReference>
<keyword evidence="8 10" id="KW-0694">RNA-binding</keyword>
<proteinExistence type="inferred from homology"/>